<dbReference type="InterPro" id="IPR006311">
    <property type="entry name" value="TAT_signal"/>
</dbReference>
<feature type="compositionally biased region" description="Low complexity" evidence="1">
    <location>
        <begin position="49"/>
        <end position="58"/>
    </location>
</feature>
<proteinExistence type="predicted"/>
<name>A0A918Z3F7_9ACTN</name>
<reference evidence="2" key="1">
    <citation type="journal article" date="2014" name="Int. J. Syst. Evol. Microbiol.">
        <title>Complete genome sequence of Corynebacterium casei LMG S-19264T (=DSM 44701T), isolated from a smear-ripened cheese.</title>
        <authorList>
            <consortium name="US DOE Joint Genome Institute (JGI-PGF)"/>
            <person name="Walter F."/>
            <person name="Albersmeier A."/>
            <person name="Kalinowski J."/>
            <person name="Ruckert C."/>
        </authorList>
    </citation>
    <scope>NUCLEOTIDE SEQUENCE</scope>
    <source>
        <strain evidence="2">JCM 4784</strain>
    </source>
</reference>
<comment type="caution">
    <text evidence="2">The sequence shown here is derived from an EMBL/GenBank/DDBJ whole genome shotgun (WGS) entry which is preliminary data.</text>
</comment>
<evidence type="ECO:0000256" key="1">
    <source>
        <dbReference type="SAM" id="MobiDB-lite"/>
    </source>
</evidence>
<protein>
    <submittedName>
        <fullName evidence="2">Uncharacterized protein</fullName>
    </submittedName>
</protein>
<organism evidence="2 3">
    <name type="scientific">Streptomyces longispororuber</name>
    <dbReference type="NCBI Taxonomy" id="68230"/>
    <lineage>
        <taxon>Bacteria</taxon>
        <taxon>Bacillati</taxon>
        <taxon>Actinomycetota</taxon>
        <taxon>Actinomycetes</taxon>
        <taxon>Kitasatosporales</taxon>
        <taxon>Streptomycetaceae</taxon>
        <taxon>Streptomyces</taxon>
    </lineage>
</organism>
<sequence length="133" mass="14598">MSERELSRRSFTRIGAAVLALPALGAVRGPERPAFPGAQRPTRHRPAEQQEQQEQQEQPARAGSPDPAGRRQEPRAPQQADTQALAGDLERSDRRTPHGPLHRPSGHRHLTWQRHGGRPTGATGPQGPHPHLS</sequence>
<dbReference type="Proteomes" id="UP000608024">
    <property type="component" value="Unassembled WGS sequence"/>
</dbReference>
<dbReference type="PROSITE" id="PS51318">
    <property type="entry name" value="TAT"/>
    <property type="match status" value="1"/>
</dbReference>
<accession>A0A918Z3F7</accession>
<dbReference type="EMBL" id="BNBT01000002">
    <property type="protein sequence ID" value="GHE35938.1"/>
    <property type="molecule type" value="Genomic_DNA"/>
</dbReference>
<evidence type="ECO:0000313" key="3">
    <source>
        <dbReference type="Proteomes" id="UP000608024"/>
    </source>
</evidence>
<evidence type="ECO:0000313" key="2">
    <source>
        <dbReference type="EMBL" id="GHE35938.1"/>
    </source>
</evidence>
<feature type="compositionally biased region" description="Basic residues" evidence="1">
    <location>
        <begin position="100"/>
        <end position="117"/>
    </location>
</feature>
<feature type="region of interest" description="Disordered" evidence="1">
    <location>
        <begin position="23"/>
        <end position="133"/>
    </location>
</feature>
<gene>
    <name evidence="2" type="ORF">GCM10018785_02070</name>
</gene>
<reference evidence="2" key="2">
    <citation type="submission" date="2020-09" db="EMBL/GenBank/DDBJ databases">
        <authorList>
            <person name="Sun Q."/>
            <person name="Ohkuma M."/>
        </authorList>
    </citation>
    <scope>NUCLEOTIDE SEQUENCE</scope>
    <source>
        <strain evidence="2">JCM 4784</strain>
    </source>
</reference>
<keyword evidence="3" id="KW-1185">Reference proteome</keyword>
<dbReference type="AlphaFoldDB" id="A0A918Z3F7"/>